<feature type="transmembrane region" description="Helical" evidence="6">
    <location>
        <begin position="6"/>
        <end position="27"/>
    </location>
</feature>
<evidence type="ECO:0000256" key="4">
    <source>
        <dbReference type="ARBA" id="ARBA00023136"/>
    </source>
</evidence>
<feature type="transmembrane region" description="Helical" evidence="6">
    <location>
        <begin position="319"/>
        <end position="339"/>
    </location>
</feature>
<comment type="subcellular location">
    <subcellularLocation>
        <location evidence="1">Membrane</location>
        <topology evidence="1">Multi-pass membrane protein</topology>
    </subcellularLocation>
</comment>
<evidence type="ECO:0000256" key="3">
    <source>
        <dbReference type="ARBA" id="ARBA00022989"/>
    </source>
</evidence>
<evidence type="ECO:0000256" key="2">
    <source>
        <dbReference type="ARBA" id="ARBA00022692"/>
    </source>
</evidence>
<feature type="transmembrane region" description="Helical" evidence="6">
    <location>
        <begin position="359"/>
        <end position="381"/>
    </location>
</feature>
<feature type="transmembrane region" description="Helical" evidence="6">
    <location>
        <begin position="168"/>
        <end position="199"/>
    </location>
</feature>
<evidence type="ECO:0000313" key="8">
    <source>
        <dbReference type="EMBL" id="MBO1434311.1"/>
    </source>
</evidence>
<reference evidence="8" key="1">
    <citation type="journal article" date="2021" name="Int. J. Syst. Evol. Microbiol.">
        <title>Bradyrhizobium septentrionale sp. nov. (sv. septentrionale) and Bradyrhizobium quebecense sp. nov. (sv. septentrionale) associated with legumes native to Canada possess rearranged symbiosis genes and numerous insertion sequences.</title>
        <authorList>
            <person name="Bromfield E.S.P."/>
            <person name="Cloutier S."/>
        </authorList>
    </citation>
    <scope>NUCLEOTIDE SEQUENCE</scope>
    <source>
        <strain evidence="8">12S5</strain>
    </source>
</reference>
<keyword evidence="2 6" id="KW-0812">Transmembrane</keyword>
<sequence length="433" mass="46591">MGKGFAYWGYRPLFVGEIAFVAGLFVLLRSGCLVAVFASGPSLLLAAAMGWALLRTFPYLDTYGSDALRDSVILVYGVFAFVVAALLIEDYRRIDTIISYYQKFLDIYVPVVPILFPLSFYFADYIPNVPGTSVGLVWLGAGEVATHLAGATVFILTGMRKPTPIWTACLITAVVMVGAVSRAAVLAFAVPVVLAALALGKLRPVLVVVATGTVLLAASYAIETTVSGYQEARVSTERRISVAQIVENIASIVGQGGAQTEDTTQWRANWWRTIVEKTVHGPYFWTGRGFGVNLAVEDGLARANSERPLRSPHSAHMTILARAGVPGLVLWAAFLAAWFGALLRAMVLAYRRGHTEWAALMLFIACYVSSCIINASFDVALEAPMQGIWFWCLIGFGIGATMIYRYLLGTDESEASGASPPLPAGAREASPPA</sequence>
<feature type="transmembrane region" description="Helical" evidence="6">
    <location>
        <begin position="388"/>
        <end position="407"/>
    </location>
</feature>
<feature type="transmembrane region" description="Helical" evidence="6">
    <location>
        <begin position="34"/>
        <end position="53"/>
    </location>
</feature>
<feature type="transmembrane region" description="Helical" evidence="6">
    <location>
        <begin position="205"/>
        <end position="222"/>
    </location>
</feature>
<keyword evidence="3 6" id="KW-1133">Transmembrane helix</keyword>
<feature type="transmembrane region" description="Helical" evidence="6">
    <location>
        <begin position="73"/>
        <end position="92"/>
    </location>
</feature>
<evidence type="ECO:0000259" key="7">
    <source>
        <dbReference type="Pfam" id="PF04932"/>
    </source>
</evidence>
<dbReference type="RefSeq" id="WP_207836912.1">
    <property type="nucleotide sequence ID" value="NZ_CP088282.1"/>
</dbReference>
<feature type="transmembrane region" description="Helical" evidence="6">
    <location>
        <begin position="135"/>
        <end position="156"/>
    </location>
</feature>
<dbReference type="Proteomes" id="UP000692816">
    <property type="component" value="Unassembled WGS sequence"/>
</dbReference>
<evidence type="ECO:0000256" key="5">
    <source>
        <dbReference type="SAM" id="MobiDB-lite"/>
    </source>
</evidence>
<protein>
    <submittedName>
        <fullName evidence="8">O-antigen ligase family protein</fullName>
    </submittedName>
</protein>
<evidence type="ECO:0000313" key="9">
    <source>
        <dbReference type="Proteomes" id="UP000692816"/>
    </source>
</evidence>
<accession>A0ABS3MS33</accession>
<dbReference type="GO" id="GO:0016874">
    <property type="term" value="F:ligase activity"/>
    <property type="evidence" value="ECO:0007669"/>
    <property type="project" value="UniProtKB-KW"/>
</dbReference>
<evidence type="ECO:0000256" key="1">
    <source>
        <dbReference type="ARBA" id="ARBA00004141"/>
    </source>
</evidence>
<keyword evidence="9" id="KW-1185">Reference proteome</keyword>
<feature type="transmembrane region" description="Helical" evidence="6">
    <location>
        <begin position="104"/>
        <end position="123"/>
    </location>
</feature>
<dbReference type="EMBL" id="JAGEPA010000001">
    <property type="protein sequence ID" value="MBO1434311.1"/>
    <property type="molecule type" value="Genomic_DNA"/>
</dbReference>
<gene>
    <name evidence="8" type="ORF">J4P68_34150</name>
</gene>
<feature type="region of interest" description="Disordered" evidence="5">
    <location>
        <begin position="414"/>
        <end position="433"/>
    </location>
</feature>
<dbReference type="InterPro" id="IPR007016">
    <property type="entry name" value="O-antigen_ligase-rel_domated"/>
</dbReference>
<feature type="domain" description="O-antigen ligase-related" evidence="7">
    <location>
        <begin position="168"/>
        <end position="332"/>
    </location>
</feature>
<organism evidence="8 9">
    <name type="scientific">Bradyrhizobium quebecense</name>
    <dbReference type="NCBI Taxonomy" id="2748629"/>
    <lineage>
        <taxon>Bacteria</taxon>
        <taxon>Pseudomonadati</taxon>
        <taxon>Pseudomonadota</taxon>
        <taxon>Alphaproteobacteria</taxon>
        <taxon>Hyphomicrobiales</taxon>
        <taxon>Nitrobacteraceae</taxon>
        <taxon>Bradyrhizobium</taxon>
    </lineage>
</organism>
<keyword evidence="4 6" id="KW-0472">Membrane</keyword>
<name>A0ABS3MS33_9BRAD</name>
<evidence type="ECO:0000256" key="6">
    <source>
        <dbReference type="SAM" id="Phobius"/>
    </source>
</evidence>
<comment type="caution">
    <text evidence="8">The sequence shown here is derived from an EMBL/GenBank/DDBJ whole genome shotgun (WGS) entry which is preliminary data.</text>
</comment>
<keyword evidence="8" id="KW-0436">Ligase</keyword>
<dbReference type="Pfam" id="PF04932">
    <property type="entry name" value="Wzy_C"/>
    <property type="match status" value="1"/>
</dbReference>
<proteinExistence type="predicted"/>